<evidence type="ECO:0000313" key="3">
    <source>
        <dbReference type="Proteomes" id="UP001172684"/>
    </source>
</evidence>
<protein>
    <recommendedName>
        <fullName evidence="4">Prolyl 4-hydroxylase alpha subunit Fe(2+) 2OG dioxygenase domain-containing protein</fullName>
    </recommendedName>
</protein>
<dbReference type="PANTHER" id="PTHR33099">
    <property type="entry name" value="FE2OG DIOXYGENASE DOMAIN-CONTAINING PROTEIN"/>
    <property type="match status" value="1"/>
</dbReference>
<dbReference type="PANTHER" id="PTHR33099:SF7">
    <property type="entry name" value="MYND-TYPE DOMAIN-CONTAINING PROTEIN"/>
    <property type="match status" value="1"/>
</dbReference>
<name>A0ABQ9NQ67_9PEZI</name>
<feature type="compositionally biased region" description="Polar residues" evidence="1">
    <location>
        <begin position="52"/>
        <end position="75"/>
    </location>
</feature>
<keyword evidence="3" id="KW-1185">Reference proteome</keyword>
<reference evidence="2" key="1">
    <citation type="submission" date="2022-10" db="EMBL/GenBank/DDBJ databases">
        <title>Culturing micro-colonial fungi from biological soil crusts in the Mojave desert and describing Neophaeococcomyces mojavensis, and introducing the new genera and species Taxawa tesnikishii.</title>
        <authorList>
            <person name="Kurbessoian T."/>
            <person name="Stajich J.E."/>
        </authorList>
    </citation>
    <scope>NUCLEOTIDE SEQUENCE</scope>
    <source>
        <strain evidence="2">TK_1</strain>
    </source>
</reference>
<accession>A0ABQ9NQ67</accession>
<gene>
    <name evidence="2" type="ORF">H2201_006772</name>
</gene>
<evidence type="ECO:0000256" key="1">
    <source>
        <dbReference type="SAM" id="MobiDB-lite"/>
    </source>
</evidence>
<evidence type="ECO:0000313" key="2">
    <source>
        <dbReference type="EMBL" id="KAJ9660880.1"/>
    </source>
</evidence>
<comment type="caution">
    <text evidence="2">The sequence shown here is derived from an EMBL/GenBank/DDBJ whole genome shotgun (WGS) entry which is preliminary data.</text>
</comment>
<dbReference type="Proteomes" id="UP001172684">
    <property type="component" value="Unassembled WGS sequence"/>
</dbReference>
<evidence type="ECO:0008006" key="4">
    <source>
        <dbReference type="Google" id="ProtNLM"/>
    </source>
</evidence>
<organism evidence="2 3">
    <name type="scientific">Coniosporium apollinis</name>
    <dbReference type="NCBI Taxonomy" id="61459"/>
    <lineage>
        <taxon>Eukaryota</taxon>
        <taxon>Fungi</taxon>
        <taxon>Dikarya</taxon>
        <taxon>Ascomycota</taxon>
        <taxon>Pezizomycotina</taxon>
        <taxon>Dothideomycetes</taxon>
        <taxon>Dothideomycetes incertae sedis</taxon>
        <taxon>Coniosporium</taxon>
    </lineage>
</organism>
<sequence>MDIFQRIAFQALHETARSDQTPLERLGDCIEKETEQAIFAFGGSIPIGINDSVGQQPPTASRDQQKRPSPTNAALSANADPITKPKVKLDANLKTAVPPSASAPITIRWDSHQTNPKLVFPLEPSRKTDLAELVNDCKPATYGFKGEVVHNTEYRDTGKLDRTKFSSDSCPYELGIIDVIAQMLLPSVIGESSGFRGVKAELYKLNIYSGPSGKFKPHVDTPRSEIQFGSLVVCLPCAHEGGLLGIWCSHTYAHAHTHARKRLPAALKGVDMAAYCVLNALQLRVELRPILESIEHDSDDETDDSSVQSEFEGPSLRREVIGTDLHELDIGGDGFGDVPWLESVREVREHDHEKVLWLNKKGWREPAIAILAYGNEPSVNFEYSSLALLFTVPPVGERARMSD</sequence>
<feature type="region of interest" description="Disordered" evidence="1">
    <location>
        <begin position="49"/>
        <end position="81"/>
    </location>
</feature>
<proteinExistence type="predicted"/>
<dbReference type="EMBL" id="JAPDRL010000062">
    <property type="protein sequence ID" value="KAJ9660880.1"/>
    <property type="molecule type" value="Genomic_DNA"/>
</dbReference>